<gene>
    <name evidence="9" type="ORF">O3M35_000739</name>
</gene>
<feature type="transmembrane region" description="Helical" evidence="7">
    <location>
        <begin position="433"/>
        <end position="451"/>
    </location>
</feature>
<organism evidence="9 10">
    <name type="scientific">Rhynocoris fuscipes</name>
    <dbReference type="NCBI Taxonomy" id="488301"/>
    <lineage>
        <taxon>Eukaryota</taxon>
        <taxon>Metazoa</taxon>
        <taxon>Ecdysozoa</taxon>
        <taxon>Arthropoda</taxon>
        <taxon>Hexapoda</taxon>
        <taxon>Insecta</taxon>
        <taxon>Pterygota</taxon>
        <taxon>Neoptera</taxon>
        <taxon>Paraneoptera</taxon>
        <taxon>Hemiptera</taxon>
        <taxon>Heteroptera</taxon>
        <taxon>Panheteroptera</taxon>
        <taxon>Cimicomorpha</taxon>
        <taxon>Reduviidae</taxon>
        <taxon>Harpactorinae</taxon>
        <taxon>Harpactorini</taxon>
        <taxon>Rhynocoris</taxon>
    </lineage>
</organism>
<feature type="transmembrane region" description="Helical" evidence="7">
    <location>
        <begin position="519"/>
        <end position="538"/>
    </location>
</feature>
<evidence type="ECO:0000313" key="9">
    <source>
        <dbReference type="EMBL" id="KAK9512276.1"/>
    </source>
</evidence>
<dbReference type="Pfam" id="PF00083">
    <property type="entry name" value="Sugar_tr"/>
    <property type="match status" value="1"/>
</dbReference>
<evidence type="ECO:0000256" key="2">
    <source>
        <dbReference type="ARBA" id="ARBA00008335"/>
    </source>
</evidence>
<feature type="transmembrane region" description="Helical" evidence="7">
    <location>
        <begin position="491"/>
        <end position="513"/>
    </location>
</feature>
<feature type="transmembrane region" description="Helical" evidence="7">
    <location>
        <begin position="457"/>
        <end position="479"/>
    </location>
</feature>
<sequence length="565" mass="62689">MKDKDIVTRNELSLPNDKDIYTIAYHKNIQEIRKQSRAKSNSVGNDSVDFETGLSRAGYGKFNYLLLLLTIPASSSSGWVTGSMSLVLPVAGCELGLTPLDKAWLNSAPYAGMIASAFFWGFLSDTFGRQPLLTFGFLVDSLMGMCASFSPNLWTMVFFKFMSGMMVCGPYSIFMAYLSEVFVDKYRNLAVSSAGIFSAIGNIMQPVFALLLVPMNEQWTLWEGYTYSSWRIFLFVCSIPSLICGIASAFCVESPKFLLEKGRKEEALNVFKTIYTINTGQPETSYPVRKLHDVRSPSTIAKDEKDSKKSFFKILWNGVGQAFKVLKPPFVYRALFLFYIQTGSVTSLNALRLWLPQMFSATEAATSFNSNITDNQGLCELLTQSAKIPGEGTCEHLPIKTDLFINMIWINSGGLITQCCYAVMLRYFHKRRLISFSTAVAAAAMIFIPMVSPNLVVLLTTILISVLNMTFYCVIGCVVEIFPTTVRATSVSLTMMCGRIGILLANVGIASIMYTHCNYIFYISFAVLTSIAITSFFLSPKPIEINRKNKTGDSVPGNKKDATST</sequence>
<feature type="transmembrane region" description="Helical" evidence="7">
    <location>
        <begin position="330"/>
        <end position="351"/>
    </location>
</feature>
<dbReference type="Gene3D" id="1.20.1250.20">
    <property type="entry name" value="MFS general substrate transporter like domains"/>
    <property type="match status" value="1"/>
</dbReference>
<protein>
    <recommendedName>
        <fullName evidence="8">Major facilitator superfamily (MFS) profile domain-containing protein</fullName>
    </recommendedName>
</protein>
<comment type="caution">
    <text evidence="9">The sequence shown here is derived from an EMBL/GenBank/DDBJ whole genome shotgun (WGS) entry which is preliminary data.</text>
</comment>
<keyword evidence="3" id="KW-0813">Transport</keyword>
<feature type="domain" description="Major facilitator superfamily (MFS) profile" evidence="8">
    <location>
        <begin position="66"/>
        <end position="543"/>
    </location>
</feature>
<dbReference type="GO" id="GO:0022857">
    <property type="term" value="F:transmembrane transporter activity"/>
    <property type="evidence" value="ECO:0007669"/>
    <property type="project" value="InterPro"/>
</dbReference>
<keyword evidence="4 7" id="KW-0812">Transmembrane</keyword>
<feature type="transmembrane region" description="Helical" evidence="7">
    <location>
        <begin position="232"/>
        <end position="252"/>
    </location>
</feature>
<dbReference type="PROSITE" id="PS50850">
    <property type="entry name" value="MFS"/>
    <property type="match status" value="1"/>
</dbReference>
<keyword evidence="10" id="KW-1185">Reference proteome</keyword>
<evidence type="ECO:0000256" key="5">
    <source>
        <dbReference type="ARBA" id="ARBA00022989"/>
    </source>
</evidence>
<accession>A0AAW1DNQ2</accession>
<dbReference type="InterPro" id="IPR005828">
    <property type="entry name" value="MFS_sugar_transport-like"/>
</dbReference>
<comment type="subcellular location">
    <subcellularLocation>
        <location evidence="1">Membrane</location>
        <topology evidence="1">Multi-pass membrane protein</topology>
    </subcellularLocation>
</comment>
<evidence type="ECO:0000259" key="8">
    <source>
        <dbReference type="PROSITE" id="PS50850"/>
    </source>
</evidence>
<comment type="similarity">
    <text evidence="2">Belongs to the major facilitator superfamily.</text>
</comment>
<evidence type="ECO:0000256" key="1">
    <source>
        <dbReference type="ARBA" id="ARBA00004141"/>
    </source>
</evidence>
<feature type="transmembrane region" description="Helical" evidence="7">
    <location>
        <begin position="132"/>
        <end position="151"/>
    </location>
</feature>
<feature type="transmembrane region" description="Helical" evidence="7">
    <location>
        <begin position="64"/>
        <end position="91"/>
    </location>
</feature>
<feature type="transmembrane region" description="Helical" evidence="7">
    <location>
        <begin position="403"/>
        <end position="424"/>
    </location>
</feature>
<dbReference type="Proteomes" id="UP001461498">
    <property type="component" value="Unassembled WGS sequence"/>
</dbReference>
<proteinExistence type="inferred from homology"/>
<feature type="transmembrane region" description="Helical" evidence="7">
    <location>
        <begin position="189"/>
        <end position="212"/>
    </location>
</feature>
<dbReference type="PANTHER" id="PTHR23511:SF36">
    <property type="entry name" value="EG:BACR7A4.13 PROTEIN-RELATED"/>
    <property type="match status" value="1"/>
</dbReference>
<feature type="transmembrane region" description="Helical" evidence="7">
    <location>
        <begin position="103"/>
        <end position="123"/>
    </location>
</feature>
<evidence type="ECO:0000256" key="4">
    <source>
        <dbReference type="ARBA" id="ARBA00022692"/>
    </source>
</evidence>
<keyword evidence="5 7" id="KW-1133">Transmembrane helix</keyword>
<reference evidence="9 10" key="1">
    <citation type="submission" date="2022-12" db="EMBL/GenBank/DDBJ databases">
        <title>Chromosome-level genome assembly of true bugs.</title>
        <authorList>
            <person name="Ma L."/>
            <person name="Li H."/>
        </authorList>
    </citation>
    <scope>NUCLEOTIDE SEQUENCE [LARGE SCALE GENOMIC DNA]</scope>
    <source>
        <strain evidence="9">Lab_2022b</strain>
    </source>
</reference>
<evidence type="ECO:0000313" key="10">
    <source>
        <dbReference type="Proteomes" id="UP001461498"/>
    </source>
</evidence>
<dbReference type="InterPro" id="IPR036259">
    <property type="entry name" value="MFS_trans_sf"/>
</dbReference>
<dbReference type="GO" id="GO:0016020">
    <property type="term" value="C:membrane"/>
    <property type="evidence" value="ECO:0007669"/>
    <property type="project" value="UniProtKB-SubCell"/>
</dbReference>
<evidence type="ECO:0000256" key="7">
    <source>
        <dbReference type="SAM" id="Phobius"/>
    </source>
</evidence>
<evidence type="ECO:0000256" key="3">
    <source>
        <dbReference type="ARBA" id="ARBA00022448"/>
    </source>
</evidence>
<evidence type="ECO:0000256" key="6">
    <source>
        <dbReference type="ARBA" id="ARBA00023136"/>
    </source>
</evidence>
<dbReference type="PANTHER" id="PTHR23511">
    <property type="entry name" value="SYNAPTIC VESICLE GLYCOPROTEIN 2"/>
    <property type="match status" value="1"/>
</dbReference>
<feature type="transmembrane region" description="Helical" evidence="7">
    <location>
        <begin position="157"/>
        <end position="177"/>
    </location>
</feature>
<dbReference type="AlphaFoldDB" id="A0AAW1DNQ2"/>
<dbReference type="SUPFAM" id="SSF103473">
    <property type="entry name" value="MFS general substrate transporter"/>
    <property type="match status" value="1"/>
</dbReference>
<dbReference type="EMBL" id="JAPXFL010000001">
    <property type="protein sequence ID" value="KAK9512276.1"/>
    <property type="molecule type" value="Genomic_DNA"/>
</dbReference>
<keyword evidence="6 7" id="KW-0472">Membrane</keyword>
<dbReference type="InterPro" id="IPR020846">
    <property type="entry name" value="MFS_dom"/>
</dbReference>
<name>A0AAW1DNQ2_9HEMI</name>